<comment type="caution">
    <text evidence="11">The sequence shown here is derived from an EMBL/GenBank/DDBJ whole genome shotgun (WGS) entry which is preliminary data.</text>
</comment>
<dbReference type="PANTHER" id="PTHR43289">
    <property type="entry name" value="MITOGEN-ACTIVATED PROTEIN KINASE KINASE KINASE 20-RELATED"/>
    <property type="match status" value="1"/>
</dbReference>
<keyword evidence="4" id="KW-0547">Nucleotide-binding</keyword>
<gene>
    <name evidence="11" type="ORF">AWC19_03020</name>
</gene>
<dbReference type="STRING" id="153971.AWC19_03020"/>
<keyword evidence="3" id="KW-0808">Transferase</keyword>
<dbReference type="SUPFAM" id="SSF56112">
    <property type="entry name" value="Protein kinase-like (PK-like)"/>
    <property type="match status" value="1"/>
</dbReference>
<sequence>MSLTIGGTFAGYTIVRMLGSGGMAEVYLAQHPRLPRRDALKVMPEAMTADNDFRERFHREADLAATLWHPHIVGVHDRGEFDGRLWIAMDYVEGTDAGQLVKDRYRTGMPIQEVCAVVAAVGDALDYAHKRGLLHRDVKPANILLTEPEDGVRRILLGDFGIARPLGDVSGLTATNFTIGTLSYAAPEQLMGAQLDGRADQYALAATAFHLLTGAPPFQQDNPVAVISQHLNAPPPKLADRRPELAYLDQVLLKALAKDPAYRFERCKDFAAALSEQAGAGQHMVDHCPEPDLAVLKPVGAPDTRVPSQQPWSAANKKRRKRSRVLLAAAIAAVLLTGIGIIGYLSKPTRHTTSAPTGTTPPPGRPAVMLDGTYRLDFDNPKGTINGAPSGDTKGHSNWSAFRSSCTPTGCIATATELDDNNHQVASTEGGGDRAAFRFVDGRWRETPDRTSSPCEADTAKRGAVIVVLSVEPQADGTLKGEQTQTVLGDECGPSQGQVYVTPVTLVREGDVPPGVTVADPAAAAATAATSSPPPAVAGPRLDGTYRLDLDAGAQTVNGVAPSSTVNATRTAWMAFRSECTSSGCIATAVSVASEQRQVAAGGAQVFRFVDGHWQQFTPTNEPPSPCPGTKGPVTETLTVDVSWEPQSDGTLRGALTRTASTSECGLKGTVWRIPTTLTRIGDTPPTVVLADPAFFLDSPAPTAPVRPGG</sequence>
<dbReference type="PROSITE" id="PS50011">
    <property type="entry name" value="PROTEIN_KINASE_DOM"/>
    <property type="match status" value="1"/>
</dbReference>
<evidence type="ECO:0000256" key="5">
    <source>
        <dbReference type="ARBA" id="ARBA00022777"/>
    </source>
</evidence>
<dbReference type="Gene3D" id="3.30.200.20">
    <property type="entry name" value="Phosphorylase Kinase, domain 1"/>
    <property type="match status" value="1"/>
</dbReference>
<evidence type="ECO:0000313" key="12">
    <source>
        <dbReference type="Proteomes" id="UP000193529"/>
    </source>
</evidence>
<name>A0A1X1ZU78_9MYCO</name>
<keyword evidence="5" id="KW-0418">Kinase</keyword>
<keyword evidence="6" id="KW-0067">ATP-binding</keyword>
<feature type="transmembrane region" description="Helical" evidence="9">
    <location>
        <begin position="325"/>
        <end position="345"/>
    </location>
</feature>
<evidence type="ECO:0000256" key="9">
    <source>
        <dbReference type="SAM" id="Phobius"/>
    </source>
</evidence>
<keyword evidence="9" id="KW-1133">Transmembrane helix</keyword>
<dbReference type="AlphaFoldDB" id="A0A1X1ZU78"/>
<dbReference type="InterPro" id="IPR008271">
    <property type="entry name" value="Ser/Thr_kinase_AS"/>
</dbReference>
<dbReference type="SMART" id="SM00220">
    <property type="entry name" value="S_TKc"/>
    <property type="match status" value="1"/>
</dbReference>
<dbReference type="GO" id="GO:0004674">
    <property type="term" value="F:protein serine/threonine kinase activity"/>
    <property type="evidence" value="ECO:0007669"/>
    <property type="project" value="UniProtKB-KW"/>
</dbReference>
<evidence type="ECO:0000256" key="2">
    <source>
        <dbReference type="ARBA" id="ARBA00022527"/>
    </source>
</evidence>
<keyword evidence="9" id="KW-0812">Transmembrane</keyword>
<dbReference type="FunFam" id="3.30.200.20:FF:000035">
    <property type="entry name" value="Serine/threonine protein kinase Stk1"/>
    <property type="match status" value="1"/>
</dbReference>
<dbReference type="GO" id="GO:0080090">
    <property type="term" value="P:regulation of primary metabolic process"/>
    <property type="evidence" value="ECO:0007669"/>
    <property type="project" value="UniProtKB-ARBA"/>
</dbReference>
<organism evidence="11 12">
    <name type="scientific">Mycobacterium palustre</name>
    <dbReference type="NCBI Taxonomy" id="153971"/>
    <lineage>
        <taxon>Bacteria</taxon>
        <taxon>Bacillati</taxon>
        <taxon>Actinomycetota</taxon>
        <taxon>Actinomycetes</taxon>
        <taxon>Mycobacteriales</taxon>
        <taxon>Mycobacteriaceae</taxon>
        <taxon>Mycobacterium</taxon>
        <taxon>Mycobacterium simiae complex</taxon>
    </lineage>
</organism>
<dbReference type="GO" id="GO:0005524">
    <property type="term" value="F:ATP binding"/>
    <property type="evidence" value="ECO:0007669"/>
    <property type="project" value="UniProtKB-KW"/>
</dbReference>
<evidence type="ECO:0000256" key="6">
    <source>
        <dbReference type="ARBA" id="ARBA00022840"/>
    </source>
</evidence>
<keyword evidence="2" id="KW-0723">Serine/threonine-protein kinase</keyword>
<reference evidence="11 12" key="1">
    <citation type="submission" date="2016-01" db="EMBL/GenBank/DDBJ databases">
        <title>The new phylogeny of the genus Mycobacterium.</title>
        <authorList>
            <person name="Tarcisio F."/>
            <person name="Conor M."/>
            <person name="Antonella G."/>
            <person name="Elisabetta G."/>
            <person name="Giulia F.S."/>
            <person name="Sara T."/>
            <person name="Anna F."/>
            <person name="Clotilde B."/>
            <person name="Roberto B."/>
            <person name="Veronica D.S."/>
            <person name="Fabio R."/>
            <person name="Monica P."/>
            <person name="Olivier J."/>
            <person name="Enrico T."/>
            <person name="Nicola S."/>
        </authorList>
    </citation>
    <scope>NUCLEOTIDE SEQUENCE [LARGE SCALE GENOMIC DNA]</scope>
    <source>
        <strain evidence="11 12">DSM 44572</strain>
    </source>
</reference>
<dbReference type="PROSITE" id="PS00108">
    <property type="entry name" value="PROTEIN_KINASE_ST"/>
    <property type="match status" value="1"/>
</dbReference>
<evidence type="ECO:0000313" key="11">
    <source>
        <dbReference type="EMBL" id="ORW27214.1"/>
    </source>
</evidence>
<comment type="catalytic activity">
    <reaction evidence="8">
        <text>L-seryl-[protein] + ATP = O-phospho-L-seryl-[protein] + ADP + H(+)</text>
        <dbReference type="Rhea" id="RHEA:17989"/>
        <dbReference type="Rhea" id="RHEA-COMP:9863"/>
        <dbReference type="Rhea" id="RHEA-COMP:11604"/>
        <dbReference type="ChEBI" id="CHEBI:15378"/>
        <dbReference type="ChEBI" id="CHEBI:29999"/>
        <dbReference type="ChEBI" id="CHEBI:30616"/>
        <dbReference type="ChEBI" id="CHEBI:83421"/>
        <dbReference type="ChEBI" id="CHEBI:456216"/>
        <dbReference type="EC" id="2.7.11.1"/>
    </reaction>
</comment>
<comment type="catalytic activity">
    <reaction evidence="7">
        <text>L-threonyl-[protein] + ATP = O-phospho-L-threonyl-[protein] + ADP + H(+)</text>
        <dbReference type="Rhea" id="RHEA:46608"/>
        <dbReference type="Rhea" id="RHEA-COMP:11060"/>
        <dbReference type="Rhea" id="RHEA-COMP:11605"/>
        <dbReference type="ChEBI" id="CHEBI:15378"/>
        <dbReference type="ChEBI" id="CHEBI:30013"/>
        <dbReference type="ChEBI" id="CHEBI:30616"/>
        <dbReference type="ChEBI" id="CHEBI:61977"/>
        <dbReference type="ChEBI" id="CHEBI:456216"/>
        <dbReference type="EC" id="2.7.11.1"/>
    </reaction>
</comment>
<accession>A0A1X1ZU78</accession>
<evidence type="ECO:0000256" key="4">
    <source>
        <dbReference type="ARBA" id="ARBA00022741"/>
    </source>
</evidence>
<dbReference type="Gene3D" id="1.10.510.10">
    <property type="entry name" value="Transferase(Phosphotransferase) domain 1"/>
    <property type="match status" value="1"/>
</dbReference>
<dbReference type="InterPro" id="IPR011009">
    <property type="entry name" value="Kinase-like_dom_sf"/>
</dbReference>
<dbReference type="EC" id="2.7.11.1" evidence="1"/>
<dbReference type="InterPro" id="IPR000719">
    <property type="entry name" value="Prot_kinase_dom"/>
</dbReference>
<evidence type="ECO:0000256" key="3">
    <source>
        <dbReference type="ARBA" id="ARBA00022679"/>
    </source>
</evidence>
<feature type="domain" description="Protein kinase" evidence="10">
    <location>
        <begin position="12"/>
        <end position="275"/>
    </location>
</feature>
<evidence type="ECO:0000256" key="8">
    <source>
        <dbReference type="ARBA" id="ARBA00048679"/>
    </source>
</evidence>
<evidence type="ECO:0000259" key="10">
    <source>
        <dbReference type="PROSITE" id="PS50011"/>
    </source>
</evidence>
<evidence type="ECO:0000256" key="1">
    <source>
        <dbReference type="ARBA" id="ARBA00012513"/>
    </source>
</evidence>
<proteinExistence type="predicted"/>
<protein>
    <recommendedName>
        <fullName evidence="1">non-specific serine/threonine protein kinase</fullName>
        <ecNumber evidence="1">2.7.11.1</ecNumber>
    </recommendedName>
</protein>
<keyword evidence="9" id="KW-0472">Membrane</keyword>
<keyword evidence="12" id="KW-1185">Reference proteome</keyword>
<dbReference type="CDD" id="cd14014">
    <property type="entry name" value="STKc_PknB_like"/>
    <property type="match status" value="1"/>
</dbReference>
<dbReference type="EMBL" id="LQPJ01000072">
    <property type="protein sequence ID" value="ORW27214.1"/>
    <property type="molecule type" value="Genomic_DNA"/>
</dbReference>
<dbReference type="Proteomes" id="UP000193529">
    <property type="component" value="Unassembled WGS sequence"/>
</dbReference>
<evidence type="ECO:0000256" key="7">
    <source>
        <dbReference type="ARBA" id="ARBA00047899"/>
    </source>
</evidence>
<dbReference type="PANTHER" id="PTHR43289:SF6">
    <property type="entry name" value="SERINE_THREONINE-PROTEIN KINASE NEKL-3"/>
    <property type="match status" value="1"/>
</dbReference>
<dbReference type="Pfam" id="PF00069">
    <property type="entry name" value="Pkinase"/>
    <property type="match status" value="1"/>
</dbReference>